<dbReference type="Pfam" id="PF11976">
    <property type="entry name" value="Rad60-SLD"/>
    <property type="match status" value="1"/>
</dbReference>
<dbReference type="PANTHER" id="PTHR10562">
    <property type="entry name" value="SMALL UBIQUITIN-RELATED MODIFIER"/>
    <property type="match status" value="1"/>
</dbReference>
<sequence>MCRKARQLDKNAVSIICVTRMVNAKINSPEVYSIGHVNICVHEDLSDVIDLNSPEVQLPTNEISCEQRLISAEQLLQKKPNIVVVGNDMCERVSVLEENSPVKLPTNEIGCEQRLISAEQLLQKRPNIVVAGNDMCEGVSVLEENSPVKVDCITLNVLGPGNTMFHFTTRKHILLSKIMKVYCEESGLAFNTVIFNFDGRTINEIDTPTSLNLVDGDTIEVFQWQNGSGYF</sequence>
<evidence type="ECO:0000313" key="2">
    <source>
        <dbReference type="EMBL" id="KAE9523926.1"/>
    </source>
</evidence>
<keyword evidence="3" id="KW-1185">Reference proteome</keyword>
<dbReference type="Gene3D" id="3.10.20.90">
    <property type="entry name" value="Phosphatidylinositol 3-kinase Catalytic Subunit, Chain A, domain 1"/>
    <property type="match status" value="1"/>
</dbReference>
<dbReference type="SUPFAM" id="SSF54236">
    <property type="entry name" value="Ubiquitin-like"/>
    <property type="match status" value="1"/>
</dbReference>
<feature type="domain" description="Rad60/SUMO-like" evidence="1">
    <location>
        <begin position="153"/>
        <end position="221"/>
    </location>
</feature>
<dbReference type="AlphaFoldDB" id="A0A6G0SZW4"/>
<proteinExistence type="predicted"/>
<evidence type="ECO:0000313" key="3">
    <source>
        <dbReference type="Proteomes" id="UP000475862"/>
    </source>
</evidence>
<gene>
    <name evidence="2" type="ORF">AGLY_015573</name>
</gene>
<accession>A0A6G0SZW4</accession>
<dbReference type="InterPro" id="IPR029071">
    <property type="entry name" value="Ubiquitin-like_domsf"/>
</dbReference>
<dbReference type="Proteomes" id="UP000475862">
    <property type="component" value="Unassembled WGS sequence"/>
</dbReference>
<name>A0A6G0SZW4_APHGL</name>
<dbReference type="EMBL" id="VYZN01000074">
    <property type="protein sequence ID" value="KAE9523926.1"/>
    <property type="molecule type" value="Genomic_DNA"/>
</dbReference>
<dbReference type="InterPro" id="IPR022617">
    <property type="entry name" value="Rad60/SUMO-like_dom"/>
</dbReference>
<organism evidence="2 3">
    <name type="scientific">Aphis glycines</name>
    <name type="common">Soybean aphid</name>
    <dbReference type="NCBI Taxonomy" id="307491"/>
    <lineage>
        <taxon>Eukaryota</taxon>
        <taxon>Metazoa</taxon>
        <taxon>Ecdysozoa</taxon>
        <taxon>Arthropoda</taxon>
        <taxon>Hexapoda</taxon>
        <taxon>Insecta</taxon>
        <taxon>Pterygota</taxon>
        <taxon>Neoptera</taxon>
        <taxon>Paraneoptera</taxon>
        <taxon>Hemiptera</taxon>
        <taxon>Sternorrhyncha</taxon>
        <taxon>Aphidomorpha</taxon>
        <taxon>Aphidoidea</taxon>
        <taxon>Aphididae</taxon>
        <taxon>Aphidini</taxon>
        <taxon>Aphis</taxon>
        <taxon>Aphis</taxon>
    </lineage>
</organism>
<evidence type="ECO:0000259" key="1">
    <source>
        <dbReference type="Pfam" id="PF11976"/>
    </source>
</evidence>
<protein>
    <recommendedName>
        <fullName evidence="1">Rad60/SUMO-like domain-containing protein</fullName>
    </recommendedName>
</protein>
<reference evidence="2 3" key="1">
    <citation type="submission" date="2019-08" db="EMBL/GenBank/DDBJ databases">
        <title>The genome of the soybean aphid Biotype 1, its phylome, world population structure and adaptation to the North American continent.</title>
        <authorList>
            <person name="Giordano R."/>
            <person name="Donthu R.K."/>
            <person name="Hernandez A.G."/>
            <person name="Wright C.L."/>
            <person name="Zimin A.V."/>
        </authorList>
    </citation>
    <scope>NUCLEOTIDE SEQUENCE [LARGE SCALE GENOMIC DNA]</scope>
    <source>
        <tissue evidence="2">Whole aphids</tissue>
    </source>
</reference>
<dbReference type="OrthoDB" id="442921at2759"/>
<comment type="caution">
    <text evidence="2">The sequence shown here is derived from an EMBL/GenBank/DDBJ whole genome shotgun (WGS) entry which is preliminary data.</text>
</comment>